<evidence type="ECO:0000313" key="4">
    <source>
        <dbReference type="Proteomes" id="UP000217979"/>
    </source>
</evidence>
<protein>
    <submittedName>
        <fullName evidence="3">Uncharacterized protein</fullName>
    </submittedName>
</protein>
<feature type="coiled-coil region" evidence="1">
    <location>
        <begin position="48"/>
        <end position="75"/>
    </location>
</feature>
<gene>
    <name evidence="3" type="ORF">CO704_11965</name>
</gene>
<dbReference type="AlphaFoldDB" id="A0A291DYJ6"/>
<dbReference type="EMBL" id="CP023525">
    <property type="protein sequence ID" value="ATF92762.1"/>
    <property type="molecule type" value="Genomic_DNA"/>
</dbReference>
<accession>A0A291DYJ6</accession>
<reference evidence="3 4" key="1">
    <citation type="submission" date="2017-09" db="EMBL/GenBank/DDBJ databases">
        <title>FDA dAtabase for Regulatory Grade micrObial Sequences (FDA-ARGOS): Supporting development and validation of Infectious Disease Dx tests.</title>
        <authorList>
            <person name="Minogue T."/>
            <person name="Wolcott M."/>
            <person name="Wasieloski L."/>
            <person name="Aguilar W."/>
            <person name="Moore D."/>
            <person name="Tallon L."/>
            <person name="Sadzewicz L."/>
            <person name="Ott S."/>
            <person name="Zhao X."/>
            <person name="Nagaraj S."/>
            <person name="Vavikolanu K."/>
            <person name="Aluvathingal J."/>
            <person name="Nadendla S."/>
            <person name="Sichtig H."/>
        </authorList>
    </citation>
    <scope>NUCLEOTIDE SEQUENCE [LARGE SCALE GENOMIC DNA]</scope>
    <source>
        <strain evidence="3 4">FDAARGOS_392</strain>
    </source>
</reference>
<feature type="region of interest" description="Disordered" evidence="2">
    <location>
        <begin position="117"/>
        <end position="136"/>
    </location>
</feature>
<keyword evidence="1" id="KW-0175">Coiled coil</keyword>
<name>A0A291DYJ6_9ENTR</name>
<proteinExistence type="predicted"/>
<evidence type="ECO:0000313" key="3">
    <source>
        <dbReference type="EMBL" id="ATF92762.1"/>
    </source>
</evidence>
<evidence type="ECO:0000256" key="2">
    <source>
        <dbReference type="SAM" id="MobiDB-lite"/>
    </source>
</evidence>
<organism evidence="3 4">
    <name type="scientific">Cedecea neteri</name>
    <dbReference type="NCBI Taxonomy" id="158822"/>
    <lineage>
        <taxon>Bacteria</taxon>
        <taxon>Pseudomonadati</taxon>
        <taxon>Pseudomonadota</taxon>
        <taxon>Gammaproteobacteria</taxon>
        <taxon>Enterobacterales</taxon>
        <taxon>Enterobacteriaceae</taxon>
        <taxon>Cedecea</taxon>
    </lineage>
</organism>
<evidence type="ECO:0000256" key="1">
    <source>
        <dbReference type="SAM" id="Coils"/>
    </source>
</evidence>
<dbReference type="RefSeq" id="WP_061276453.1">
    <property type="nucleotide sequence ID" value="NZ_CP023525.1"/>
</dbReference>
<dbReference type="Proteomes" id="UP000217979">
    <property type="component" value="Chromosome"/>
</dbReference>
<sequence length="153" mass="17335">MSFEEGFDAIAKVKASSEKLGEVINKVEEFRNLLTDVHEAQKNAGSIFEQAKITIAALTEKSAEIQKQQADIENSLSRLPGIVDDVIEQRLSRIIEQMEIRISERLRDELKETRTTLREAHESRAAQTESQMEKIKSDIIAEMPRGILGKRRG</sequence>